<evidence type="ECO:0000259" key="1">
    <source>
        <dbReference type="Pfam" id="PF13480"/>
    </source>
</evidence>
<dbReference type="RefSeq" id="WP_149111855.1">
    <property type="nucleotide sequence ID" value="NZ_CP042425.1"/>
</dbReference>
<evidence type="ECO:0000313" key="2">
    <source>
        <dbReference type="EMBL" id="QEL17212.1"/>
    </source>
</evidence>
<sequence length="356" mass="40093">MVRPITPPFRVWVHSASSLHSRLADLTTFATAHGPTALGHDPRWLPVLRDGLRHDVYAVEARTADGTTCGFLPLAYVSSVLFGRFLVSLPYLNSNGVLAASPDVQTALVDRAIELADELNVRHLELRQEAPIDHARLNGRLTSKVHMRLKLPATPDVLWKKLDAKVRNQVRKGEKSDLIVRWGGLDRLDDFYAVLSHNMRDLGTPIYAKNFFASILETFPNQAELCTVYAGPQPVATSLLLHGNGITEVPTASSLREFNPTCANMLMYRHLLDRAVERKQAIFDFGRSTTDGPTFKFKKQWGADAHPATWQYHLRTGELGEMRPDNPRYQRAIQLWQRLPVRVTQWIGPEIVRGIP</sequence>
<evidence type="ECO:0000313" key="3">
    <source>
        <dbReference type="Proteomes" id="UP000324974"/>
    </source>
</evidence>
<keyword evidence="2" id="KW-0808">Transferase</keyword>
<name>A0A5C1AHT0_9BACT</name>
<proteinExistence type="predicted"/>
<dbReference type="InterPro" id="IPR017469">
    <property type="entry name" value="PEP-CTERM_FemAB-rel"/>
</dbReference>
<dbReference type="Proteomes" id="UP000324974">
    <property type="component" value="Chromosome"/>
</dbReference>
<dbReference type="GO" id="GO:0016740">
    <property type="term" value="F:transferase activity"/>
    <property type="evidence" value="ECO:0007669"/>
    <property type="project" value="UniProtKB-KW"/>
</dbReference>
<dbReference type="KEGG" id="lrs:PX52LOC_04195"/>
<dbReference type="Gene3D" id="3.40.630.30">
    <property type="match status" value="1"/>
</dbReference>
<feature type="domain" description="BioF2-like acetyltransferase" evidence="1">
    <location>
        <begin position="163"/>
        <end position="290"/>
    </location>
</feature>
<dbReference type="EMBL" id="CP042425">
    <property type="protein sequence ID" value="QEL17212.1"/>
    <property type="molecule type" value="Genomic_DNA"/>
</dbReference>
<dbReference type="SUPFAM" id="SSF55729">
    <property type="entry name" value="Acyl-CoA N-acyltransferases (Nat)"/>
    <property type="match status" value="1"/>
</dbReference>
<accession>A0A5C1AHT0</accession>
<dbReference type="InterPro" id="IPR050644">
    <property type="entry name" value="PG_Glycine_Bridge_Synth"/>
</dbReference>
<dbReference type="Pfam" id="PF13480">
    <property type="entry name" value="Acetyltransf_6"/>
    <property type="match status" value="1"/>
</dbReference>
<gene>
    <name evidence="2" type="ORF">PX52LOC_04195</name>
</gene>
<dbReference type="PANTHER" id="PTHR36174">
    <property type="entry name" value="LIPID II:GLYCINE GLYCYLTRANSFERASE"/>
    <property type="match status" value="1"/>
</dbReference>
<dbReference type="PANTHER" id="PTHR36174:SF1">
    <property type="entry name" value="LIPID II:GLYCINE GLYCYLTRANSFERASE"/>
    <property type="match status" value="1"/>
</dbReference>
<dbReference type="AlphaFoldDB" id="A0A5C1AHT0"/>
<dbReference type="NCBIfam" id="TIGR03019">
    <property type="entry name" value="pepcterm_femAB"/>
    <property type="match status" value="1"/>
</dbReference>
<reference evidence="3" key="1">
    <citation type="submission" date="2019-08" db="EMBL/GenBank/DDBJ databases">
        <title>Limnoglobus roseus gen. nov., sp. nov., a novel freshwater planctomycete with a giant genome from the family Gemmataceae.</title>
        <authorList>
            <person name="Kulichevskaya I.S."/>
            <person name="Naumoff D.G."/>
            <person name="Miroshnikov K."/>
            <person name="Ivanova A."/>
            <person name="Philippov D.A."/>
            <person name="Hakobyan A."/>
            <person name="Rijpstra I.C."/>
            <person name="Sinninghe Damste J.S."/>
            <person name="Liesack W."/>
            <person name="Dedysh S.N."/>
        </authorList>
    </citation>
    <scope>NUCLEOTIDE SEQUENCE [LARGE SCALE GENOMIC DNA]</scope>
    <source>
        <strain evidence="3">PX52</strain>
    </source>
</reference>
<dbReference type="InterPro" id="IPR016181">
    <property type="entry name" value="Acyl_CoA_acyltransferase"/>
</dbReference>
<keyword evidence="3" id="KW-1185">Reference proteome</keyword>
<protein>
    <submittedName>
        <fullName evidence="2">Peptidoglycan bridge formation glycyltransferase FemA/FemB family protein</fullName>
    </submittedName>
</protein>
<organism evidence="2 3">
    <name type="scientific">Limnoglobus roseus</name>
    <dbReference type="NCBI Taxonomy" id="2598579"/>
    <lineage>
        <taxon>Bacteria</taxon>
        <taxon>Pseudomonadati</taxon>
        <taxon>Planctomycetota</taxon>
        <taxon>Planctomycetia</taxon>
        <taxon>Gemmatales</taxon>
        <taxon>Gemmataceae</taxon>
        <taxon>Limnoglobus</taxon>
    </lineage>
</organism>
<dbReference type="OrthoDB" id="9773932at2"/>
<dbReference type="InterPro" id="IPR038740">
    <property type="entry name" value="BioF2-like_GNAT_dom"/>
</dbReference>